<evidence type="ECO:0000256" key="1">
    <source>
        <dbReference type="SAM" id="SignalP"/>
    </source>
</evidence>
<evidence type="ECO:0008006" key="4">
    <source>
        <dbReference type="Google" id="ProtNLM"/>
    </source>
</evidence>
<reference evidence="2" key="1">
    <citation type="journal article" date="2021" name="Nat. Commun.">
        <title>Genetic determinants of endophytism in the Arabidopsis root mycobiome.</title>
        <authorList>
            <person name="Mesny F."/>
            <person name="Miyauchi S."/>
            <person name="Thiergart T."/>
            <person name="Pickel B."/>
            <person name="Atanasova L."/>
            <person name="Karlsson M."/>
            <person name="Huettel B."/>
            <person name="Barry K.W."/>
            <person name="Haridas S."/>
            <person name="Chen C."/>
            <person name="Bauer D."/>
            <person name="Andreopoulos W."/>
            <person name="Pangilinan J."/>
            <person name="LaButti K."/>
            <person name="Riley R."/>
            <person name="Lipzen A."/>
            <person name="Clum A."/>
            <person name="Drula E."/>
            <person name="Henrissat B."/>
            <person name="Kohler A."/>
            <person name="Grigoriev I.V."/>
            <person name="Martin F.M."/>
            <person name="Hacquard S."/>
        </authorList>
    </citation>
    <scope>NUCLEOTIDE SEQUENCE</scope>
    <source>
        <strain evidence="2">MPI-CAGE-AT-0016</strain>
    </source>
</reference>
<sequence length="91" mass="9157">MKFSMVLALPALALAAATPANVVEERQIPGLPLPALPLDLQCLLGVTGILACLPNPGAAPVLTDLLGCPLGVITRALSCVTGGLPLPLPKN</sequence>
<keyword evidence="3" id="KW-1185">Reference proteome</keyword>
<evidence type="ECO:0000313" key="3">
    <source>
        <dbReference type="Proteomes" id="UP000813385"/>
    </source>
</evidence>
<dbReference type="EMBL" id="JAGPXD010000002">
    <property type="protein sequence ID" value="KAH7368242.1"/>
    <property type="molecule type" value="Genomic_DNA"/>
</dbReference>
<proteinExistence type="predicted"/>
<dbReference type="OrthoDB" id="10551425at2759"/>
<keyword evidence="1" id="KW-0732">Signal</keyword>
<dbReference type="Proteomes" id="UP000813385">
    <property type="component" value="Unassembled WGS sequence"/>
</dbReference>
<feature type="signal peptide" evidence="1">
    <location>
        <begin position="1"/>
        <end position="15"/>
    </location>
</feature>
<comment type="caution">
    <text evidence="2">The sequence shown here is derived from an EMBL/GenBank/DDBJ whole genome shotgun (WGS) entry which is preliminary data.</text>
</comment>
<dbReference type="AlphaFoldDB" id="A0A8K0TS05"/>
<gene>
    <name evidence="2" type="ORF">B0T11DRAFT_349745</name>
</gene>
<accession>A0A8K0TS05</accession>
<evidence type="ECO:0000313" key="2">
    <source>
        <dbReference type="EMBL" id="KAH7368242.1"/>
    </source>
</evidence>
<organism evidence="2 3">
    <name type="scientific">Plectosphaerella cucumerina</name>
    <dbReference type="NCBI Taxonomy" id="40658"/>
    <lineage>
        <taxon>Eukaryota</taxon>
        <taxon>Fungi</taxon>
        <taxon>Dikarya</taxon>
        <taxon>Ascomycota</taxon>
        <taxon>Pezizomycotina</taxon>
        <taxon>Sordariomycetes</taxon>
        <taxon>Hypocreomycetidae</taxon>
        <taxon>Glomerellales</taxon>
        <taxon>Plectosphaerellaceae</taxon>
        <taxon>Plectosphaerella</taxon>
    </lineage>
</organism>
<name>A0A8K0TS05_9PEZI</name>
<feature type="chain" id="PRO_5035444356" description="Hydrophobin" evidence="1">
    <location>
        <begin position="16"/>
        <end position="91"/>
    </location>
</feature>
<protein>
    <recommendedName>
        <fullName evidence="4">Hydrophobin</fullName>
    </recommendedName>
</protein>